<name>A0M1S6_CHRFK</name>
<reference evidence="1 2" key="1">
    <citation type="journal article" date="2006" name="Environ. Microbiol.">
        <title>Whole genome analysis of the marine Bacteroidetes'Gramella forsetii' reveals adaptations to degradation of polymeric organic matter.</title>
        <authorList>
            <person name="Bauer M."/>
            <person name="Kube M."/>
            <person name="Teeling H."/>
            <person name="Richter M."/>
            <person name="Lombardot T."/>
            <person name="Allers E."/>
            <person name="Wuerdemann C.A."/>
            <person name="Quast C."/>
            <person name="Kuhl H."/>
            <person name="Knaust F."/>
            <person name="Woebken D."/>
            <person name="Bischof K."/>
            <person name="Mussmann M."/>
            <person name="Choudhuri J.V."/>
            <person name="Meyer F."/>
            <person name="Reinhardt R."/>
            <person name="Amann R.I."/>
            <person name="Gloeckner F.O."/>
        </authorList>
    </citation>
    <scope>NUCLEOTIDE SEQUENCE [LARGE SCALE GENOMIC DNA]</scope>
    <source>
        <strain evidence="1 2">KT0803</strain>
    </source>
</reference>
<dbReference type="EMBL" id="CU207366">
    <property type="protein sequence ID" value="CAL66571.1"/>
    <property type="molecule type" value="Genomic_DNA"/>
</dbReference>
<sequence length="64" mass="7276">MKLKTINVIAKILFILLLLFYSSSSLRESSVSLIASFSSLETSFCCFFIFRFPSPSFFKLSSFS</sequence>
<dbReference type="AlphaFoldDB" id="A0M1S6"/>
<dbReference type="HOGENOM" id="CLU_2861444_0_0_10"/>
<evidence type="ECO:0000313" key="1">
    <source>
        <dbReference type="EMBL" id="CAL66571.1"/>
    </source>
</evidence>
<protein>
    <submittedName>
        <fullName evidence="1">Secreted protein</fullName>
    </submittedName>
</protein>
<dbReference type="KEGG" id="gfo:GFO_1597"/>
<dbReference type="Proteomes" id="UP000000755">
    <property type="component" value="Chromosome"/>
</dbReference>
<gene>
    <name evidence="1" type="ordered locus">GFO_1597</name>
</gene>
<proteinExistence type="predicted"/>
<organism evidence="1 2">
    <name type="scientific">Christiangramia forsetii (strain DSM 17595 / CGMCC 1.15422 / KT0803)</name>
    <name type="common">Gramella forsetii</name>
    <dbReference type="NCBI Taxonomy" id="411154"/>
    <lineage>
        <taxon>Bacteria</taxon>
        <taxon>Pseudomonadati</taxon>
        <taxon>Bacteroidota</taxon>
        <taxon>Flavobacteriia</taxon>
        <taxon>Flavobacteriales</taxon>
        <taxon>Flavobacteriaceae</taxon>
        <taxon>Christiangramia</taxon>
    </lineage>
</organism>
<evidence type="ECO:0000313" key="2">
    <source>
        <dbReference type="Proteomes" id="UP000000755"/>
    </source>
</evidence>
<accession>A0M1S6</accession>